<name>A0A3P6UGY0_LITSI</name>
<evidence type="ECO:0000313" key="2">
    <source>
        <dbReference type="EMBL" id="VDK76571.1"/>
    </source>
</evidence>
<dbReference type="GO" id="GO:0006281">
    <property type="term" value="P:DNA repair"/>
    <property type="evidence" value="ECO:0007669"/>
    <property type="project" value="InterPro"/>
</dbReference>
<accession>A0A3P6UGY0</accession>
<dbReference type="InterPro" id="IPR036775">
    <property type="entry name" value="DNA_pol_Y-fam_lit_finger_sf"/>
</dbReference>
<reference evidence="2 3" key="1">
    <citation type="submission" date="2018-08" db="EMBL/GenBank/DDBJ databases">
        <authorList>
            <person name="Laetsch R D."/>
            <person name="Stevens L."/>
            <person name="Kumar S."/>
            <person name="Blaxter L. M."/>
        </authorList>
    </citation>
    <scope>NUCLEOTIDE SEQUENCE [LARGE SCALE GENOMIC DNA]</scope>
</reference>
<dbReference type="Gene3D" id="3.30.1490.100">
    <property type="entry name" value="DNA polymerase, Y-family, little finger domain"/>
    <property type="match status" value="1"/>
</dbReference>
<dbReference type="AlphaFoldDB" id="A0A3P6UGY0"/>
<sequence>MSPCDAMPLGDVNIRTASTLHISCTTDIHLSKSMQMKTYDPKALFTSVWSIFRHINRSRIPETWDPSVKNITLSVNRFRDGIDGRSKQITEWVMKAVDKNINNAATPNEMMSETSSQTLTNVHHSQRHVEKQDDDIQIIADVRKEARTTTAAVRPKTTVKKRRKKVQEKSTPPMKKISDFFKKQ</sequence>
<dbReference type="Proteomes" id="UP000277928">
    <property type="component" value="Unassembled WGS sequence"/>
</dbReference>
<feature type="region of interest" description="Disordered" evidence="1">
    <location>
        <begin position="147"/>
        <end position="184"/>
    </location>
</feature>
<feature type="compositionally biased region" description="Basic residues" evidence="1">
    <location>
        <begin position="157"/>
        <end position="166"/>
    </location>
</feature>
<evidence type="ECO:0000256" key="1">
    <source>
        <dbReference type="SAM" id="MobiDB-lite"/>
    </source>
</evidence>
<gene>
    <name evidence="2" type="ORF">NLS_LOCUS3325</name>
</gene>
<dbReference type="EMBL" id="UYRX01000177">
    <property type="protein sequence ID" value="VDK76571.1"/>
    <property type="molecule type" value="Genomic_DNA"/>
</dbReference>
<organism evidence="2 3">
    <name type="scientific">Litomosoides sigmodontis</name>
    <name type="common">Filarial nematode worm</name>
    <dbReference type="NCBI Taxonomy" id="42156"/>
    <lineage>
        <taxon>Eukaryota</taxon>
        <taxon>Metazoa</taxon>
        <taxon>Ecdysozoa</taxon>
        <taxon>Nematoda</taxon>
        <taxon>Chromadorea</taxon>
        <taxon>Rhabditida</taxon>
        <taxon>Spirurina</taxon>
        <taxon>Spiruromorpha</taxon>
        <taxon>Filarioidea</taxon>
        <taxon>Onchocercidae</taxon>
        <taxon>Litomosoides</taxon>
    </lineage>
</organism>
<proteinExistence type="predicted"/>
<dbReference type="OrthoDB" id="5859575at2759"/>
<dbReference type="GO" id="GO:0003684">
    <property type="term" value="F:damaged DNA binding"/>
    <property type="evidence" value="ECO:0007669"/>
    <property type="project" value="InterPro"/>
</dbReference>
<dbReference type="STRING" id="42156.A0A3P6UGY0"/>
<evidence type="ECO:0000313" key="3">
    <source>
        <dbReference type="Proteomes" id="UP000277928"/>
    </source>
</evidence>
<keyword evidence="3" id="KW-1185">Reference proteome</keyword>
<protein>
    <submittedName>
        <fullName evidence="2">Uncharacterized protein</fullName>
    </submittedName>
</protein>